<evidence type="ECO:0000313" key="2">
    <source>
        <dbReference type="EMBL" id="SEK55070.1"/>
    </source>
</evidence>
<name>A0A1H7I0Z3_9SPHN</name>
<organism evidence="2 3">
    <name type="scientific">Sphingomonas palmae</name>
    <dbReference type="NCBI Taxonomy" id="1855283"/>
    <lineage>
        <taxon>Bacteria</taxon>
        <taxon>Pseudomonadati</taxon>
        <taxon>Pseudomonadota</taxon>
        <taxon>Alphaproteobacteria</taxon>
        <taxon>Sphingomonadales</taxon>
        <taxon>Sphingomonadaceae</taxon>
        <taxon>Sphingomonas</taxon>
    </lineage>
</organism>
<accession>A0A1H7I0Z3</accession>
<sequence>MVRFLPSMLEPLVAGIAAAVGVTHPANAAMQDPATDPGCANVRVAIPAELSHWSMRSPLTAGNAPRNAPVLAIGRAADLRLAPLGEVQPRIAPGKTPTPGSYAGLAMFQVALPGTYRVALGQRAWIDVIRGRSGVPSSAHTMGPRCTGVAKLVDFRLRPGRYVLQLTGAPAQTLPATIVRVK</sequence>
<protein>
    <recommendedName>
        <fullName evidence="4">Homogentisate 1,2-dioxygenase</fullName>
    </recommendedName>
</protein>
<dbReference type="STRING" id="1855283.SAMN05216382_0628"/>
<keyword evidence="3" id="KW-1185">Reference proteome</keyword>
<evidence type="ECO:0000256" key="1">
    <source>
        <dbReference type="SAM" id="SignalP"/>
    </source>
</evidence>
<keyword evidence="1" id="KW-0732">Signal</keyword>
<dbReference type="AlphaFoldDB" id="A0A1H7I0Z3"/>
<dbReference type="EMBL" id="FNZZ01000001">
    <property type="protein sequence ID" value="SEK55070.1"/>
    <property type="molecule type" value="Genomic_DNA"/>
</dbReference>
<gene>
    <name evidence="2" type="ORF">SAMN05216382_0628</name>
</gene>
<dbReference type="Proteomes" id="UP000199214">
    <property type="component" value="Unassembled WGS sequence"/>
</dbReference>
<dbReference type="OrthoDB" id="7376020at2"/>
<dbReference type="RefSeq" id="WP_093003153.1">
    <property type="nucleotide sequence ID" value="NZ_FNZZ01000001.1"/>
</dbReference>
<feature type="chain" id="PRO_5011479917" description="Homogentisate 1,2-dioxygenase" evidence="1">
    <location>
        <begin position="29"/>
        <end position="182"/>
    </location>
</feature>
<evidence type="ECO:0000313" key="3">
    <source>
        <dbReference type="Proteomes" id="UP000199214"/>
    </source>
</evidence>
<reference evidence="3" key="1">
    <citation type="submission" date="2016-10" db="EMBL/GenBank/DDBJ databases">
        <authorList>
            <person name="Varghese N."/>
            <person name="Submissions S."/>
        </authorList>
    </citation>
    <scope>NUCLEOTIDE SEQUENCE [LARGE SCALE GENOMIC DNA]</scope>
    <source>
        <strain evidence="3">JS21-1</strain>
    </source>
</reference>
<evidence type="ECO:0008006" key="4">
    <source>
        <dbReference type="Google" id="ProtNLM"/>
    </source>
</evidence>
<feature type="signal peptide" evidence="1">
    <location>
        <begin position="1"/>
        <end position="28"/>
    </location>
</feature>
<proteinExistence type="predicted"/>